<sequence length="322" mass="36226">MSKPGDDGYRTPTIEDAEDYITVQRNDNSLYPSAGAWARQAHSSALEALHSNSCRKPEGDGLADVNGVHPYNEPDYSAVNLSWKKRIRHFTWAFFTLTMATGGIANVLYEIPYRFRGLQIIGVIFFLANIILYIIIWILLVMRFYHYPYTFKASFLHPTESLFVPASVVSFGTILINISQYGPDNTGPWLAHVVGILFWIDACLAIIFSAGIYLLLCFPDDFMGNGPLAAEVIRVVVNFAALWLWGAWSDDLYDGMVLICFSEYGVDHSDIRHRPRILLQANSDYRMCYGRAPHTNKGEDKNEGGFEINEIKPESPGDHSPA</sequence>
<dbReference type="PANTHER" id="PTHR31162:SF3">
    <property type="entry name" value="TRANSPORTER_MALIC ACID TRANSPORT PROTEIN, PUTATIVE-RELATED"/>
    <property type="match status" value="1"/>
</dbReference>
<dbReference type="GO" id="GO:0015140">
    <property type="term" value="F:malate transmembrane transporter activity"/>
    <property type="evidence" value="ECO:0007669"/>
    <property type="project" value="InterPro"/>
</dbReference>
<feature type="transmembrane region" description="Helical" evidence="6">
    <location>
        <begin position="228"/>
        <end position="248"/>
    </location>
</feature>
<protein>
    <submittedName>
        <fullName evidence="7">Uncharacterized protein</fullName>
    </submittedName>
</protein>
<feature type="transmembrane region" description="Helical" evidence="6">
    <location>
        <begin position="162"/>
        <end position="183"/>
    </location>
</feature>
<proteinExistence type="predicted"/>
<evidence type="ECO:0000313" key="7">
    <source>
        <dbReference type="EMBL" id="KNG80810.1"/>
    </source>
</evidence>
<evidence type="ECO:0000256" key="3">
    <source>
        <dbReference type="ARBA" id="ARBA00022989"/>
    </source>
</evidence>
<dbReference type="InterPro" id="IPR004695">
    <property type="entry name" value="SLAC1/Mae1/Ssu1/TehA"/>
</dbReference>
<dbReference type="EMBL" id="JNOM01000536">
    <property type="protein sequence ID" value="KNG80810.1"/>
    <property type="molecule type" value="Genomic_DNA"/>
</dbReference>
<organism evidence="7 8">
    <name type="scientific">Aspergillus nomiae NRRL (strain ATCC 15546 / NRRL 13137 / CBS 260.88 / M93)</name>
    <dbReference type="NCBI Taxonomy" id="1509407"/>
    <lineage>
        <taxon>Eukaryota</taxon>
        <taxon>Fungi</taxon>
        <taxon>Dikarya</taxon>
        <taxon>Ascomycota</taxon>
        <taxon>Pezizomycotina</taxon>
        <taxon>Eurotiomycetes</taxon>
        <taxon>Eurotiomycetidae</taxon>
        <taxon>Eurotiales</taxon>
        <taxon>Aspergillaceae</taxon>
        <taxon>Aspergillus</taxon>
        <taxon>Aspergillus subgen. Circumdati</taxon>
    </lineage>
</organism>
<comment type="subcellular location">
    <subcellularLocation>
        <location evidence="1">Membrane</location>
        <topology evidence="1">Multi-pass membrane protein</topology>
    </subcellularLocation>
</comment>
<evidence type="ECO:0000313" key="8">
    <source>
        <dbReference type="Proteomes" id="UP000037505"/>
    </source>
</evidence>
<dbReference type="InterPro" id="IPR030185">
    <property type="entry name" value="Mae1"/>
</dbReference>
<keyword evidence="8" id="KW-1185">Reference proteome</keyword>
<feature type="compositionally biased region" description="Basic and acidic residues" evidence="5">
    <location>
        <begin position="296"/>
        <end position="322"/>
    </location>
</feature>
<dbReference type="InterPro" id="IPR038665">
    <property type="entry name" value="Voltage-dep_anion_channel_sf"/>
</dbReference>
<evidence type="ECO:0000256" key="5">
    <source>
        <dbReference type="SAM" id="MobiDB-lite"/>
    </source>
</evidence>
<dbReference type="RefSeq" id="XP_015401733.1">
    <property type="nucleotide sequence ID" value="XM_015555221.1"/>
</dbReference>
<keyword evidence="4 6" id="KW-0472">Membrane</keyword>
<evidence type="ECO:0000256" key="1">
    <source>
        <dbReference type="ARBA" id="ARBA00004141"/>
    </source>
</evidence>
<dbReference type="Gene3D" id="1.50.10.150">
    <property type="entry name" value="Voltage-dependent anion channel"/>
    <property type="match status" value="1"/>
</dbReference>
<dbReference type="PANTHER" id="PTHR31162">
    <property type="entry name" value="MALIC ACID TRANSPORT PROTEIN-RELATED"/>
    <property type="match status" value="1"/>
</dbReference>
<dbReference type="Pfam" id="PF03595">
    <property type="entry name" value="SLAC1"/>
    <property type="match status" value="1"/>
</dbReference>
<feature type="transmembrane region" description="Helical" evidence="6">
    <location>
        <begin position="189"/>
        <end position="216"/>
    </location>
</feature>
<dbReference type="GeneID" id="26811769"/>
<dbReference type="OrthoDB" id="2901184at2759"/>
<feature type="transmembrane region" description="Helical" evidence="6">
    <location>
        <begin position="120"/>
        <end position="141"/>
    </location>
</feature>
<evidence type="ECO:0000256" key="4">
    <source>
        <dbReference type="ARBA" id="ARBA00023136"/>
    </source>
</evidence>
<dbReference type="AlphaFoldDB" id="A0A0L1INA6"/>
<evidence type="ECO:0000256" key="2">
    <source>
        <dbReference type="ARBA" id="ARBA00022692"/>
    </source>
</evidence>
<dbReference type="STRING" id="1509407.A0A0L1INA6"/>
<gene>
    <name evidence="7" type="ORF">ANOM_009965</name>
</gene>
<feature type="region of interest" description="Disordered" evidence="5">
    <location>
        <begin position="294"/>
        <end position="322"/>
    </location>
</feature>
<dbReference type="Proteomes" id="UP000037505">
    <property type="component" value="Unassembled WGS sequence"/>
</dbReference>
<reference evidence="7 8" key="1">
    <citation type="submission" date="2014-06" db="EMBL/GenBank/DDBJ databases">
        <title>The Genome of the Aflatoxigenic Filamentous Fungus Aspergillus nomius.</title>
        <authorList>
            <person name="Moore M.G."/>
            <person name="Shannon B.M."/>
            <person name="Brian M.M."/>
        </authorList>
    </citation>
    <scope>NUCLEOTIDE SEQUENCE [LARGE SCALE GENOMIC DNA]</scope>
    <source>
        <strain evidence="7 8">NRRL 13137</strain>
    </source>
</reference>
<accession>A0A0L1INA6</accession>
<dbReference type="GO" id="GO:0016020">
    <property type="term" value="C:membrane"/>
    <property type="evidence" value="ECO:0007669"/>
    <property type="project" value="UniProtKB-SubCell"/>
</dbReference>
<evidence type="ECO:0000256" key="6">
    <source>
        <dbReference type="SAM" id="Phobius"/>
    </source>
</evidence>
<name>A0A0L1INA6_ASPN3</name>
<comment type="caution">
    <text evidence="7">The sequence shown here is derived from an EMBL/GenBank/DDBJ whole genome shotgun (WGS) entry which is preliminary data.</text>
</comment>
<keyword evidence="2 6" id="KW-0812">Transmembrane</keyword>
<keyword evidence="3 6" id="KW-1133">Transmembrane helix</keyword>
<feature type="transmembrane region" description="Helical" evidence="6">
    <location>
        <begin position="90"/>
        <end position="108"/>
    </location>
</feature>